<name>A0A9D9EDS1_9BACT</name>
<reference evidence="8" key="1">
    <citation type="submission" date="2020-10" db="EMBL/GenBank/DDBJ databases">
        <authorList>
            <person name="Gilroy R."/>
        </authorList>
    </citation>
    <scope>NUCLEOTIDE SEQUENCE</scope>
    <source>
        <strain evidence="8">D5-748</strain>
    </source>
</reference>
<dbReference type="SUPFAM" id="SSF56954">
    <property type="entry name" value="Outer membrane efflux proteins (OEP)"/>
    <property type="match status" value="1"/>
</dbReference>
<dbReference type="GO" id="GO:1990281">
    <property type="term" value="C:efflux pump complex"/>
    <property type="evidence" value="ECO:0007669"/>
    <property type="project" value="TreeGrafter"/>
</dbReference>
<reference evidence="8" key="2">
    <citation type="journal article" date="2021" name="PeerJ">
        <title>Extensive microbial diversity within the chicken gut microbiome revealed by metagenomics and culture.</title>
        <authorList>
            <person name="Gilroy R."/>
            <person name="Ravi A."/>
            <person name="Getino M."/>
            <person name="Pursley I."/>
            <person name="Horton D.L."/>
            <person name="Alikhan N.F."/>
            <person name="Baker D."/>
            <person name="Gharbi K."/>
            <person name="Hall N."/>
            <person name="Watson M."/>
            <person name="Adriaenssens E.M."/>
            <person name="Foster-Nyarko E."/>
            <person name="Jarju S."/>
            <person name="Secka A."/>
            <person name="Antonio M."/>
            <person name="Oren A."/>
            <person name="Chaudhuri R.R."/>
            <person name="La Ragione R."/>
            <person name="Hildebrand F."/>
            <person name="Pallen M.J."/>
        </authorList>
    </citation>
    <scope>NUCLEOTIDE SEQUENCE</scope>
    <source>
        <strain evidence="8">D5-748</strain>
    </source>
</reference>
<organism evidence="8 9">
    <name type="scientific">Candidatus Cryptobacteroides merdavium</name>
    <dbReference type="NCBI Taxonomy" id="2840769"/>
    <lineage>
        <taxon>Bacteria</taxon>
        <taxon>Pseudomonadati</taxon>
        <taxon>Bacteroidota</taxon>
        <taxon>Bacteroidia</taxon>
        <taxon>Bacteroidales</taxon>
        <taxon>Candidatus Cryptobacteroides</taxon>
    </lineage>
</organism>
<dbReference type="EMBL" id="JADIMO010000087">
    <property type="protein sequence ID" value="MBO8445417.1"/>
    <property type="molecule type" value="Genomic_DNA"/>
</dbReference>
<comment type="subcellular location">
    <subcellularLocation>
        <location evidence="1">Cell outer membrane</location>
    </subcellularLocation>
</comment>
<evidence type="ECO:0000256" key="2">
    <source>
        <dbReference type="ARBA" id="ARBA00007613"/>
    </source>
</evidence>
<dbReference type="InterPro" id="IPR003423">
    <property type="entry name" value="OMP_efflux"/>
</dbReference>
<keyword evidence="5" id="KW-0812">Transmembrane</keyword>
<evidence type="ECO:0000256" key="7">
    <source>
        <dbReference type="ARBA" id="ARBA00023237"/>
    </source>
</evidence>
<dbReference type="GO" id="GO:0009279">
    <property type="term" value="C:cell outer membrane"/>
    <property type="evidence" value="ECO:0007669"/>
    <property type="project" value="UniProtKB-SubCell"/>
</dbReference>
<keyword evidence="3" id="KW-0813">Transport</keyword>
<comment type="caution">
    <text evidence="8">The sequence shown here is derived from an EMBL/GenBank/DDBJ whole genome shotgun (WGS) entry which is preliminary data.</text>
</comment>
<proteinExistence type="inferred from homology"/>
<dbReference type="AlphaFoldDB" id="A0A9D9EDS1"/>
<dbReference type="PANTHER" id="PTHR30026">
    <property type="entry name" value="OUTER MEMBRANE PROTEIN TOLC"/>
    <property type="match status" value="1"/>
</dbReference>
<keyword evidence="6" id="KW-0472">Membrane</keyword>
<evidence type="ECO:0000313" key="9">
    <source>
        <dbReference type="Proteomes" id="UP000823619"/>
    </source>
</evidence>
<dbReference type="Gene3D" id="1.20.1600.10">
    <property type="entry name" value="Outer membrane efflux proteins (OEP)"/>
    <property type="match status" value="1"/>
</dbReference>
<dbReference type="InterPro" id="IPR051906">
    <property type="entry name" value="TolC-like"/>
</dbReference>
<evidence type="ECO:0000313" key="8">
    <source>
        <dbReference type="EMBL" id="MBO8445417.1"/>
    </source>
</evidence>
<dbReference type="Pfam" id="PF02321">
    <property type="entry name" value="OEP"/>
    <property type="match status" value="2"/>
</dbReference>
<dbReference type="GO" id="GO:0015288">
    <property type="term" value="F:porin activity"/>
    <property type="evidence" value="ECO:0007669"/>
    <property type="project" value="TreeGrafter"/>
</dbReference>
<accession>A0A9D9EDS1</accession>
<evidence type="ECO:0000256" key="4">
    <source>
        <dbReference type="ARBA" id="ARBA00022452"/>
    </source>
</evidence>
<gene>
    <name evidence="8" type="ORF">IAC23_06970</name>
</gene>
<evidence type="ECO:0000256" key="1">
    <source>
        <dbReference type="ARBA" id="ARBA00004442"/>
    </source>
</evidence>
<sequence length="504" mass="54774">MKKDRIIAAAMLTFLPFCTEARQVMTLQECRDSAAANNRSLKMAGQEIVIAEYGKRAARANYFPDISINAGYMYNTRDIDLIGQERSEKLTNAGNALQGALAEGIGNLLADPETGSIIMNSPEMMKLLGKLSETDVAGPANAIGAELNDALHLDISNMFLGTVSLRQPVFMGGKIVAADKAAALAGDLAESRYETEYRAVISEVDRVYWQTVSLSEKLQLAREYDALLRQLLDDAEKMAAAGIATEADVLAVKVKANEAAMMLTKAENGVSLSRMLLCRICGMDLNTDIELADEGLDRLQMPQAVPEMSNDEIFSSRPEIRSLELAAEIYDRKTAIARADMIPHVALTANYILSNPNVYNGFRNDFGGTFNVGVTVSIPIIHGCSARQKVNKAKAEAVLTRYRIEDAKETISLQVSRLRMQHDEALKKLAMAGSNLDSAEENLRTARIGFTEGTVPANTVMQAQTAWMQAHSEYIDAGIELQMCASDLAIAEGRAPVPGTAAHE</sequence>
<keyword evidence="4" id="KW-1134">Transmembrane beta strand</keyword>
<comment type="similarity">
    <text evidence="2">Belongs to the outer membrane factor (OMF) (TC 1.B.17) family.</text>
</comment>
<evidence type="ECO:0000256" key="5">
    <source>
        <dbReference type="ARBA" id="ARBA00022692"/>
    </source>
</evidence>
<protein>
    <submittedName>
        <fullName evidence="8">TolC family protein</fullName>
    </submittedName>
</protein>
<keyword evidence="7" id="KW-0998">Cell outer membrane</keyword>
<dbReference type="GO" id="GO:0015562">
    <property type="term" value="F:efflux transmembrane transporter activity"/>
    <property type="evidence" value="ECO:0007669"/>
    <property type="project" value="InterPro"/>
</dbReference>
<evidence type="ECO:0000256" key="6">
    <source>
        <dbReference type="ARBA" id="ARBA00023136"/>
    </source>
</evidence>
<dbReference type="PANTHER" id="PTHR30026:SF20">
    <property type="entry name" value="OUTER MEMBRANE PROTEIN TOLC"/>
    <property type="match status" value="1"/>
</dbReference>
<dbReference type="Proteomes" id="UP000823619">
    <property type="component" value="Unassembled WGS sequence"/>
</dbReference>
<evidence type="ECO:0000256" key="3">
    <source>
        <dbReference type="ARBA" id="ARBA00022448"/>
    </source>
</evidence>